<protein>
    <recommendedName>
        <fullName evidence="2">Thioredoxin domain-containing protein</fullName>
    </recommendedName>
</protein>
<organism evidence="3 4">
    <name type="scientific">Botryotinia fuckeliana (strain B05.10)</name>
    <name type="common">Noble rot fungus</name>
    <name type="synonym">Botrytis cinerea</name>
    <dbReference type="NCBI Taxonomy" id="332648"/>
    <lineage>
        <taxon>Eukaryota</taxon>
        <taxon>Fungi</taxon>
        <taxon>Dikarya</taxon>
        <taxon>Ascomycota</taxon>
        <taxon>Pezizomycotina</taxon>
        <taxon>Leotiomycetes</taxon>
        <taxon>Helotiales</taxon>
        <taxon>Sclerotiniaceae</taxon>
        <taxon>Botrytis</taxon>
    </lineage>
</organism>
<dbReference type="Pfam" id="PF06110">
    <property type="entry name" value="TXD17-like_Trx"/>
    <property type="match status" value="1"/>
</dbReference>
<proteinExistence type="inferred from homology"/>
<dbReference type="PANTHER" id="PTHR12452">
    <property type="entry name" value="42-9-9 PROTEIN-RELATED"/>
    <property type="match status" value="1"/>
</dbReference>
<gene>
    <name evidence="3" type="ORF">BCIN_14g01150</name>
</gene>
<feature type="domain" description="Thioredoxin" evidence="2">
    <location>
        <begin position="17"/>
        <end position="129"/>
    </location>
</feature>
<evidence type="ECO:0000313" key="3">
    <source>
        <dbReference type="EMBL" id="ATZ56906.1"/>
    </source>
</evidence>
<sequence length="129" mass="14680">MPLSFPIFTDSPEALQKSLSGSTKPQYVIFFASLKPETNESWCGDCRSAEGPLSEKLHIAAKEDRVKLIYGGSQAEWRDLSPGKKSLWRDEPWGIDRLPTLVKITGEKWEKLIEEDCYNEKKLSAFVEE</sequence>
<dbReference type="InterPro" id="IPR045108">
    <property type="entry name" value="TXNDC17-like"/>
</dbReference>
<dbReference type="KEGG" id="bfu:BCIN_14g01150"/>
<dbReference type="InterPro" id="IPR036249">
    <property type="entry name" value="Thioredoxin-like_sf"/>
</dbReference>
<accession>A0A384K244</accession>
<keyword evidence="4" id="KW-1185">Reference proteome</keyword>
<evidence type="ECO:0000259" key="2">
    <source>
        <dbReference type="Pfam" id="PF06110"/>
    </source>
</evidence>
<dbReference type="SUPFAM" id="SSF52833">
    <property type="entry name" value="Thioredoxin-like"/>
    <property type="match status" value="1"/>
</dbReference>
<dbReference type="Proteomes" id="UP000001798">
    <property type="component" value="Chromosome 14"/>
</dbReference>
<dbReference type="AlphaFoldDB" id="A0A384K244"/>
<dbReference type="GeneID" id="5426599"/>
<dbReference type="SMR" id="A0A384K244"/>
<evidence type="ECO:0000313" key="4">
    <source>
        <dbReference type="Proteomes" id="UP000001798"/>
    </source>
</evidence>
<dbReference type="VEuPathDB" id="FungiDB:Bcin14g01150"/>
<reference evidence="3 4" key="1">
    <citation type="journal article" date="2011" name="PLoS Genet.">
        <title>Genomic analysis of the necrotrophic fungal pathogens Sclerotinia sclerotiorum and Botrytis cinerea.</title>
        <authorList>
            <person name="Amselem J."/>
            <person name="Cuomo C.A."/>
            <person name="van Kan J.A."/>
            <person name="Viaud M."/>
            <person name="Benito E.P."/>
            <person name="Couloux A."/>
            <person name="Coutinho P.M."/>
            <person name="de Vries R.P."/>
            <person name="Dyer P.S."/>
            <person name="Fillinger S."/>
            <person name="Fournier E."/>
            <person name="Gout L."/>
            <person name="Hahn M."/>
            <person name="Kohn L."/>
            <person name="Lapalu N."/>
            <person name="Plummer K.M."/>
            <person name="Pradier J.M."/>
            <person name="Quevillon E."/>
            <person name="Sharon A."/>
            <person name="Simon A."/>
            <person name="ten Have A."/>
            <person name="Tudzynski B."/>
            <person name="Tudzynski P."/>
            <person name="Wincker P."/>
            <person name="Andrew M."/>
            <person name="Anthouard V."/>
            <person name="Beever R.E."/>
            <person name="Beffa R."/>
            <person name="Benoit I."/>
            <person name="Bouzid O."/>
            <person name="Brault B."/>
            <person name="Chen Z."/>
            <person name="Choquer M."/>
            <person name="Collemare J."/>
            <person name="Cotton P."/>
            <person name="Danchin E.G."/>
            <person name="Da Silva C."/>
            <person name="Gautier A."/>
            <person name="Giraud C."/>
            <person name="Giraud T."/>
            <person name="Gonzalez C."/>
            <person name="Grossetete S."/>
            <person name="Guldener U."/>
            <person name="Henrissat B."/>
            <person name="Howlett B.J."/>
            <person name="Kodira C."/>
            <person name="Kretschmer M."/>
            <person name="Lappartient A."/>
            <person name="Leroch M."/>
            <person name="Levis C."/>
            <person name="Mauceli E."/>
            <person name="Neuveglise C."/>
            <person name="Oeser B."/>
            <person name="Pearson M."/>
            <person name="Poulain J."/>
            <person name="Poussereau N."/>
            <person name="Quesneville H."/>
            <person name="Rascle C."/>
            <person name="Schumacher J."/>
            <person name="Segurens B."/>
            <person name="Sexton A."/>
            <person name="Silva E."/>
            <person name="Sirven C."/>
            <person name="Soanes D.M."/>
            <person name="Talbot N.J."/>
            <person name="Templeton M."/>
            <person name="Yandava C."/>
            <person name="Yarden O."/>
            <person name="Zeng Q."/>
            <person name="Rollins J.A."/>
            <person name="Lebrun M.H."/>
            <person name="Dickman M."/>
        </authorList>
    </citation>
    <scope>NUCLEOTIDE SEQUENCE [LARGE SCALE GENOMIC DNA]</scope>
    <source>
        <strain evidence="3 4">B05.10</strain>
    </source>
</reference>
<dbReference type="PANTHER" id="PTHR12452:SF0">
    <property type="entry name" value="THIOREDOXIN DOMAIN-CONTAINING PROTEIN 17"/>
    <property type="match status" value="1"/>
</dbReference>
<reference evidence="3 4" key="2">
    <citation type="journal article" date="2012" name="Eukaryot. Cell">
        <title>Genome update of Botrytis cinerea strains B05.10 and T4.</title>
        <authorList>
            <person name="Staats M."/>
            <person name="van Kan J.A."/>
        </authorList>
    </citation>
    <scope>NUCLEOTIDE SEQUENCE [LARGE SCALE GENOMIC DNA]</scope>
    <source>
        <strain evidence="3 4">B05.10</strain>
    </source>
</reference>
<dbReference type="GO" id="GO:0005829">
    <property type="term" value="C:cytosol"/>
    <property type="evidence" value="ECO:0007669"/>
    <property type="project" value="TreeGrafter"/>
</dbReference>
<dbReference type="GO" id="GO:0047134">
    <property type="term" value="F:protein-disulfide reductase [NAD(P)H] activity"/>
    <property type="evidence" value="ECO:0007669"/>
    <property type="project" value="InterPro"/>
</dbReference>
<name>A0A384K244_BOTFB</name>
<dbReference type="EMBL" id="CP009818">
    <property type="protein sequence ID" value="ATZ56906.1"/>
    <property type="molecule type" value="Genomic_DNA"/>
</dbReference>
<evidence type="ECO:0000256" key="1">
    <source>
        <dbReference type="ARBA" id="ARBA00008987"/>
    </source>
</evidence>
<dbReference type="RefSeq" id="XP_024552817.1">
    <property type="nucleotide sequence ID" value="XM_024697003.1"/>
</dbReference>
<dbReference type="OrthoDB" id="78947at2759"/>
<dbReference type="InterPro" id="IPR010357">
    <property type="entry name" value="TXNDC17_dom"/>
</dbReference>
<comment type="similarity">
    <text evidence="1">Belongs to the thioredoxin family.</text>
</comment>
<reference evidence="3 4" key="3">
    <citation type="journal article" date="2017" name="Mol. Plant Pathol.">
        <title>A gapless genome sequence of the fungus Botrytis cinerea.</title>
        <authorList>
            <person name="Van Kan J.A."/>
            <person name="Stassen J.H."/>
            <person name="Mosbach A."/>
            <person name="Van Der Lee T.A."/>
            <person name="Faino L."/>
            <person name="Farmer A.D."/>
            <person name="Papasotiriou D.G."/>
            <person name="Zhou S."/>
            <person name="Seidl M.F."/>
            <person name="Cottam E."/>
            <person name="Edel D."/>
            <person name="Hahn M."/>
            <person name="Schwartz D.C."/>
            <person name="Dietrich R.A."/>
            <person name="Widdison S."/>
            <person name="Scalliet G."/>
        </authorList>
    </citation>
    <scope>NUCLEOTIDE SEQUENCE [LARGE SCALE GENOMIC DNA]</scope>
    <source>
        <strain evidence="3 4">B05.10</strain>
    </source>
</reference>
<dbReference type="Gene3D" id="3.40.30.10">
    <property type="entry name" value="Glutaredoxin"/>
    <property type="match status" value="1"/>
</dbReference>